<sequence>MRFVASPHPPPSTTHSSSHRLKTLHRRKVLTQQPHSPVASCLRSRIMMPVTPPAWGQPMQPPAYNAVEPRTTLHPTPGSVRLRVRQQDAPRADKLPQTSASTTSSRPKKVQWPPAVREYVRRAFAPESAVPGVSSPEMQTKLKETISYYAERNMQDTIDWTTYPLPQELIQEERRKAALMSPTNNGFANGLSSLHLNGVNAQANSSPSTLKKRKSQDSDELAQQTQATLPPWRRTNLESRMTFAEGSNEKRQKKNAAPDASSKLDQAELEKRRQRFNLGKPGNNKTPPWGAQAKDEDEMPTGPVVGTNMALEKSYFRLTAPPKAETVRPVQVLEKTLAMLIKKWRAEKNYNYICNQFKSLRQDLTVQHIKNAFTVKVYETHARISLEKGDTGEYNQCQTQLKALYALNLGGNPAEFKAYRILYFVYTCNKTDMNDMLAELTPTDKSHPWIKHALDVRSALALGNYHKFFRLYLEAQNLGGYLMDLFIERERLAALANMSRAYTSITLRFLTDELAFDNDEACREFLESHGAQNIIEAKFDEKTGRQYRVKIREAAAQGKSSHGFGKSGIQVGNSGADMASEDGCETAKRHVCVAYWSLESPKPRVFADVGIVALDSLIRFGVIAEGDDGAALPEAVSWHY</sequence>
<dbReference type="Proteomes" id="UP001153331">
    <property type="component" value="Unassembled WGS sequence"/>
</dbReference>
<proteinExistence type="predicted"/>
<accession>A0ACC2IQF8</accession>
<evidence type="ECO:0000313" key="1">
    <source>
        <dbReference type="EMBL" id="KAJ8117371.1"/>
    </source>
</evidence>
<dbReference type="EMBL" id="JAPHNI010000055">
    <property type="protein sequence ID" value="KAJ8117371.1"/>
    <property type="molecule type" value="Genomic_DNA"/>
</dbReference>
<keyword evidence="2" id="KW-1185">Reference proteome</keyword>
<reference evidence="1" key="1">
    <citation type="submission" date="2022-11" db="EMBL/GenBank/DDBJ databases">
        <title>Genome Sequence of Boeremia exigua.</title>
        <authorList>
            <person name="Buettner E."/>
        </authorList>
    </citation>
    <scope>NUCLEOTIDE SEQUENCE</scope>
    <source>
        <strain evidence="1">CU02</strain>
    </source>
</reference>
<gene>
    <name evidence="1" type="ORF">OPT61_g1406</name>
</gene>
<protein>
    <submittedName>
        <fullName evidence="1">Uncharacterized protein</fullName>
    </submittedName>
</protein>
<comment type="caution">
    <text evidence="1">The sequence shown here is derived from an EMBL/GenBank/DDBJ whole genome shotgun (WGS) entry which is preliminary data.</text>
</comment>
<evidence type="ECO:0000313" key="2">
    <source>
        <dbReference type="Proteomes" id="UP001153331"/>
    </source>
</evidence>
<name>A0ACC2IQF8_9PLEO</name>
<organism evidence="1 2">
    <name type="scientific">Boeremia exigua</name>
    <dbReference type="NCBI Taxonomy" id="749465"/>
    <lineage>
        <taxon>Eukaryota</taxon>
        <taxon>Fungi</taxon>
        <taxon>Dikarya</taxon>
        <taxon>Ascomycota</taxon>
        <taxon>Pezizomycotina</taxon>
        <taxon>Dothideomycetes</taxon>
        <taxon>Pleosporomycetidae</taxon>
        <taxon>Pleosporales</taxon>
        <taxon>Pleosporineae</taxon>
        <taxon>Didymellaceae</taxon>
        <taxon>Boeremia</taxon>
    </lineage>
</organism>